<keyword evidence="8" id="KW-0479">Metal-binding</keyword>
<dbReference type="PROSITE" id="PS00754">
    <property type="entry name" value="NA_NEUROTRAN_SYMP_2"/>
    <property type="match status" value="1"/>
</dbReference>
<dbReference type="Pfam" id="PF00209">
    <property type="entry name" value="SNF"/>
    <property type="match status" value="1"/>
</dbReference>
<feature type="transmembrane region" description="Helical" evidence="10">
    <location>
        <begin position="208"/>
        <end position="225"/>
    </location>
</feature>
<feature type="transmembrane region" description="Helical" evidence="10">
    <location>
        <begin position="338"/>
        <end position="357"/>
    </location>
</feature>
<dbReference type="GO" id="GO:0089718">
    <property type="term" value="P:amino acid import across plasma membrane"/>
    <property type="evidence" value="ECO:0007669"/>
    <property type="project" value="TreeGrafter"/>
</dbReference>
<proteinExistence type="evidence at transcript level"/>
<feature type="transmembrane region" description="Helical" evidence="10">
    <location>
        <begin position="294"/>
        <end position="317"/>
    </location>
</feature>
<dbReference type="GO" id="GO:0005886">
    <property type="term" value="C:plasma membrane"/>
    <property type="evidence" value="ECO:0007669"/>
    <property type="project" value="TreeGrafter"/>
</dbReference>
<feature type="binding site" evidence="8">
    <location>
        <position position="211"/>
    </location>
    <ligand>
        <name>Na(+)</name>
        <dbReference type="ChEBI" id="CHEBI:29101"/>
        <label>1</label>
    </ligand>
</feature>
<name>A0A0S3Q2A0_9ANNE</name>
<keyword evidence="11" id="KW-0732">Signal</keyword>
<feature type="transmembrane region" description="Helical" evidence="10">
    <location>
        <begin position="6"/>
        <end position="28"/>
    </location>
</feature>
<protein>
    <submittedName>
        <fullName evidence="12">Solute carrier family 6</fullName>
    </submittedName>
</protein>
<evidence type="ECO:0000256" key="2">
    <source>
        <dbReference type="ARBA" id="ARBA00006459"/>
    </source>
</evidence>
<keyword evidence="8" id="KW-0915">Sodium</keyword>
<dbReference type="PANTHER" id="PTHR11616">
    <property type="entry name" value="SODIUM/CHLORIDE DEPENDENT TRANSPORTER"/>
    <property type="match status" value="1"/>
</dbReference>
<keyword evidence="7" id="KW-0325">Glycoprotein</keyword>
<evidence type="ECO:0000256" key="10">
    <source>
        <dbReference type="SAM" id="Phobius"/>
    </source>
</evidence>
<feature type="chain" id="PRO_5006616146" evidence="11">
    <location>
        <begin position="19"/>
        <end position="418"/>
    </location>
</feature>
<feature type="signal peptide" evidence="11">
    <location>
        <begin position="1"/>
        <end position="18"/>
    </location>
</feature>
<feature type="transmembrane region" description="Helical" evidence="10">
    <location>
        <begin position="161"/>
        <end position="188"/>
    </location>
</feature>
<feature type="binding site" evidence="8">
    <location>
        <position position="312"/>
    </location>
    <ligand>
        <name>Na(+)</name>
        <dbReference type="ChEBI" id="CHEBI:29101"/>
        <label>1</label>
    </ligand>
</feature>
<keyword evidence="5 10" id="KW-1133">Transmembrane helix</keyword>
<dbReference type="InterPro" id="IPR000175">
    <property type="entry name" value="Na/ntran_symport"/>
</dbReference>
<feature type="binding site" evidence="8">
    <location>
        <position position="243"/>
    </location>
    <ligand>
        <name>Na(+)</name>
        <dbReference type="ChEBI" id="CHEBI:29101"/>
        <label>1</label>
    </ligand>
</feature>
<evidence type="ECO:0000313" key="12">
    <source>
        <dbReference type="EMBL" id="BAT62465.1"/>
    </source>
</evidence>
<gene>
    <name evidence="12" type="primary">Oja-slc6a-2</name>
</gene>
<organism evidence="12">
    <name type="scientific">Osedax japonicus</name>
    <dbReference type="NCBI Taxonomy" id="385425"/>
    <lineage>
        <taxon>Eukaryota</taxon>
        <taxon>Metazoa</taxon>
        <taxon>Spiralia</taxon>
        <taxon>Lophotrochozoa</taxon>
        <taxon>Annelida</taxon>
        <taxon>Polychaeta</taxon>
        <taxon>Sedentaria</taxon>
        <taxon>Canalipalpata</taxon>
        <taxon>Sabellida</taxon>
        <taxon>Siboglinidae</taxon>
        <taxon>Osedax</taxon>
    </lineage>
</organism>
<dbReference type="PROSITE" id="PS50267">
    <property type="entry name" value="NA_NEUROTRAN_SYMP_3"/>
    <property type="match status" value="1"/>
</dbReference>
<evidence type="ECO:0000256" key="7">
    <source>
        <dbReference type="ARBA" id="ARBA00023180"/>
    </source>
</evidence>
<reference evidence="12" key="1">
    <citation type="submission" date="2015-05" db="EMBL/GenBank/DDBJ databases">
        <title>Function and evolution of the root in the bone-eating worm Osedax japonicus.</title>
        <authorList>
            <person name="Miyamoto N."/>
            <person name="Yoshida M."/>
            <person name="Koga H."/>
            <person name="Fujiwara Y."/>
        </authorList>
    </citation>
    <scope>NUCLEOTIDE SEQUENCE</scope>
</reference>
<keyword evidence="9" id="KW-1015">Disulfide bond</keyword>
<comment type="subcellular location">
    <subcellularLocation>
        <location evidence="1">Membrane</location>
        <topology evidence="1">Multi-pass membrane protein</topology>
    </subcellularLocation>
</comment>
<feature type="transmembrane region" description="Helical" evidence="10">
    <location>
        <begin position="40"/>
        <end position="65"/>
    </location>
</feature>
<feature type="transmembrane region" description="Helical" evidence="10">
    <location>
        <begin position="237"/>
        <end position="262"/>
    </location>
</feature>
<keyword evidence="3" id="KW-0813">Transport</keyword>
<keyword evidence="6 10" id="KW-0472">Membrane</keyword>
<feature type="non-terminal residue" evidence="12">
    <location>
        <position position="1"/>
    </location>
</feature>
<feature type="binding site" evidence="8">
    <location>
        <position position="308"/>
    </location>
    <ligand>
        <name>Na(+)</name>
        <dbReference type="ChEBI" id="CHEBI:29101"/>
        <label>1</label>
    </ligand>
</feature>
<comment type="similarity">
    <text evidence="2">Belongs to the sodium:neurotransmitter symporter (SNF) (TC 2.A.22) family.</text>
</comment>
<evidence type="ECO:0000256" key="1">
    <source>
        <dbReference type="ARBA" id="ARBA00004141"/>
    </source>
</evidence>
<evidence type="ECO:0000256" key="5">
    <source>
        <dbReference type="ARBA" id="ARBA00022989"/>
    </source>
</evidence>
<dbReference type="GO" id="GO:0005283">
    <property type="term" value="F:amino acid:sodium symporter activity"/>
    <property type="evidence" value="ECO:0007669"/>
    <property type="project" value="TreeGrafter"/>
</dbReference>
<feature type="transmembrane region" description="Helical" evidence="10">
    <location>
        <begin position="126"/>
        <end position="149"/>
    </location>
</feature>
<feature type="transmembrane region" description="Helical" evidence="10">
    <location>
        <begin position="377"/>
        <end position="394"/>
    </location>
</feature>
<feature type="disulfide bond" evidence="9">
    <location>
        <begin position="77"/>
        <end position="86"/>
    </location>
</feature>
<keyword evidence="4 10" id="KW-0812">Transmembrane</keyword>
<accession>A0A0S3Q2A0</accession>
<feature type="non-terminal residue" evidence="12">
    <location>
        <position position="418"/>
    </location>
</feature>
<dbReference type="EMBL" id="LC056013">
    <property type="protein sequence ID" value="BAT62465.1"/>
    <property type="molecule type" value="mRNA"/>
</dbReference>
<sequence length="418" mass="47072">VMLVLVGLPLFFLELAFGQFASLGPIAIWKVNPLMKGLGYTMVVTNILVALYYNVIIAWCIHYFFSSMTLNLPWQNCQNVWNTVNCIDSNSTRNATLIQDPKTPSEEYFYNKVLNMSDGLEHMGSVQWQLLACLALAWMIVFLVLSKGISSLGKIVYFSSLFPYVLLTIMFVRGVTLEGAGLGIKFYLYPDFNRLTDVHVWNEAATQIFYSLSACCGGLIAMSSYNQFKNNCLKDSIIVSCINCATSFYAGFVIFSVLGFMANSKGVSVDKVAAGGPGLVFVVYPEGITQMPFAPVWAVLFFFMLITLGFSSQFSMVECFFSAVIDEFPILRTSKRRILMFRAAMCLFFFLITIPFVTEGGFYLLHLTDQSLGGFPLLFVGLFESVTICYFYGYDRFAYDISLMLGHKPNLYFKFTWC</sequence>
<evidence type="ECO:0000256" key="9">
    <source>
        <dbReference type="PIRSR" id="PIRSR600175-2"/>
    </source>
</evidence>
<dbReference type="PRINTS" id="PR00176">
    <property type="entry name" value="NANEUSMPORT"/>
</dbReference>
<evidence type="ECO:0000256" key="3">
    <source>
        <dbReference type="ARBA" id="ARBA00022448"/>
    </source>
</evidence>
<evidence type="ECO:0000256" key="11">
    <source>
        <dbReference type="SAM" id="SignalP"/>
    </source>
</evidence>
<dbReference type="PANTHER" id="PTHR11616:SF321">
    <property type="entry name" value="SODIUM-DEPENDENT NUTRIENT AMINO ACID TRANSPORTER 1-RELATED"/>
    <property type="match status" value="1"/>
</dbReference>
<dbReference type="SUPFAM" id="SSF161070">
    <property type="entry name" value="SNF-like"/>
    <property type="match status" value="1"/>
</dbReference>
<dbReference type="GO" id="GO:0046872">
    <property type="term" value="F:metal ion binding"/>
    <property type="evidence" value="ECO:0007669"/>
    <property type="project" value="UniProtKB-KW"/>
</dbReference>
<evidence type="ECO:0000256" key="4">
    <source>
        <dbReference type="ARBA" id="ARBA00022692"/>
    </source>
</evidence>
<dbReference type="InterPro" id="IPR037272">
    <property type="entry name" value="SNS_sf"/>
</dbReference>
<dbReference type="AlphaFoldDB" id="A0A0S3Q2A0"/>
<evidence type="ECO:0000256" key="6">
    <source>
        <dbReference type="ARBA" id="ARBA00023136"/>
    </source>
</evidence>
<evidence type="ECO:0000256" key="8">
    <source>
        <dbReference type="PIRSR" id="PIRSR600175-1"/>
    </source>
</evidence>